<feature type="transmembrane region" description="Helical" evidence="2">
    <location>
        <begin position="39"/>
        <end position="60"/>
    </location>
</feature>
<protein>
    <submittedName>
        <fullName evidence="3">Uncharacterized protein</fullName>
    </submittedName>
</protein>
<feature type="compositionally biased region" description="Acidic residues" evidence="1">
    <location>
        <begin position="72"/>
        <end position="81"/>
    </location>
</feature>
<keyword evidence="4" id="KW-1185">Reference proteome</keyword>
<name>A0A518CZ27_9BACT</name>
<proteinExistence type="predicted"/>
<evidence type="ECO:0000256" key="1">
    <source>
        <dbReference type="SAM" id="MobiDB-lite"/>
    </source>
</evidence>
<feature type="region of interest" description="Disordered" evidence="1">
    <location>
        <begin position="67"/>
        <end position="101"/>
    </location>
</feature>
<reference evidence="3 4" key="1">
    <citation type="submission" date="2019-02" db="EMBL/GenBank/DDBJ databases">
        <title>Deep-cultivation of Planctomycetes and their phenomic and genomic characterization uncovers novel biology.</title>
        <authorList>
            <person name="Wiegand S."/>
            <person name="Jogler M."/>
            <person name="Boedeker C."/>
            <person name="Pinto D."/>
            <person name="Vollmers J."/>
            <person name="Rivas-Marin E."/>
            <person name="Kohn T."/>
            <person name="Peeters S.H."/>
            <person name="Heuer A."/>
            <person name="Rast P."/>
            <person name="Oberbeckmann S."/>
            <person name="Bunk B."/>
            <person name="Jeske O."/>
            <person name="Meyerdierks A."/>
            <person name="Storesund J.E."/>
            <person name="Kallscheuer N."/>
            <person name="Luecker S."/>
            <person name="Lage O.M."/>
            <person name="Pohl T."/>
            <person name="Merkel B.J."/>
            <person name="Hornburger P."/>
            <person name="Mueller R.-W."/>
            <person name="Bruemmer F."/>
            <person name="Labrenz M."/>
            <person name="Spormann A.M."/>
            <person name="Op den Camp H."/>
            <person name="Overmann J."/>
            <person name="Amann R."/>
            <person name="Jetten M.S.M."/>
            <person name="Mascher T."/>
            <person name="Medema M.H."/>
            <person name="Devos D.P."/>
            <person name="Kaster A.-K."/>
            <person name="Ovreas L."/>
            <person name="Rohde M."/>
            <person name="Galperin M.Y."/>
            <person name="Jogler C."/>
        </authorList>
    </citation>
    <scope>NUCLEOTIDE SEQUENCE [LARGE SCALE GENOMIC DNA]</scope>
    <source>
        <strain evidence="3 4">Pla163</strain>
    </source>
</reference>
<sequence>MNQSTRRTVASDPSDPTLVLRALESRLARLETGARRARLCAVGSLAALAVVTLGGFAPFFGAVQEPVPPADGLEDEAETEGAEPAPASEPADDEEPLVAPEPEPLRELVLTDEAGRRRVWLGTRKGGSCGLGLYDAVGTARSELFLTAEGESRLMLSDRRGRPRAYVGVGEEGAPLVRLADREGRPVLEAGIDPMGATRVRVVDPATGRVVELHVLEDGRPGLFLGGREGIEHVSLGLSTTDAPGLRMRDERGRVVFERP</sequence>
<dbReference type="OrthoDB" id="9981958at2"/>
<evidence type="ECO:0000313" key="3">
    <source>
        <dbReference type="EMBL" id="QDU84467.1"/>
    </source>
</evidence>
<organism evidence="3 4">
    <name type="scientific">Rohdeia mirabilis</name>
    <dbReference type="NCBI Taxonomy" id="2528008"/>
    <lineage>
        <taxon>Bacteria</taxon>
        <taxon>Pseudomonadati</taxon>
        <taxon>Planctomycetota</taxon>
        <taxon>Planctomycetia</taxon>
        <taxon>Planctomycetia incertae sedis</taxon>
        <taxon>Rohdeia</taxon>
    </lineage>
</organism>
<keyword evidence="2" id="KW-0812">Transmembrane</keyword>
<dbReference type="AlphaFoldDB" id="A0A518CZ27"/>
<evidence type="ECO:0000256" key="2">
    <source>
        <dbReference type="SAM" id="Phobius"/>
    </source>
</evidence>
<gene>
    <name evidence="3" type="ORF">Pla163_15770</name>
</gene>
<dbReference type="EMBL" id="CP036290">
    <property type="protein sequence ID" value="QDU84467.1"/>
    <property type="molecule type" value="Genomic_DNA"/>
</dbReference>
<dbReference type="Proteomes" id="UP000319342">
    <property type="component" value="Chromosome"/>
</dbReference>
<dbReference type="RefSeq" id="WP_145186063.1">
    <property type="nucleotide sequence ID" value="NZ_CP036290.1"/>
</dbReference>
<accession>A0A518CZ27</accession>
<evidence type="ECO:0000313" key="4">
    <source>
        <dbReference type="Proteomes" id="UP000319342"/>
    </source>
</evidence>
<keyword evidence="2" id="KW-1133">Transmembrane helix</keyword>
<keyword evidence="2" id="KW-0472">Membrane</keyword>